<dbReference type="AlphaFoldDB" id="A0A4R5CH62"/>
<comment type="caution">
    <text evidence="4">The sequence shown here is derived from an EMBL/GenBank/DDBJ whole genome shotgun (WGS) entry which is preliminary data.</text>
</comment>
<dbReference type="GO" id="GO:0009228">
    <property type="term" value="P:thiamine biosynthetic process"/>
    <property type="evidence" value="ECO:0007669"/>
    <property type="project" value="UniProtKB-KW"/>
</dbReference>
<dbReference type="EMBL" id="SMFK01000006">
    <property type="protein sequence ID" value="TDD96622.1"/>
    <property type="molecule type" value="Genomic_DNA"/>
</dbReference>
<dbReference type="GO" id="GO:0005737">
    <property type="term" value="C:cytoplasm"/>
    <property type="evidence" value="ECO:0007669"/>
    <property type="project" value="TreeGrafter"/>
</dbReference>
<dbReference type="OrthoDB" id="194683at2"/>
<dbReference type="CDD" id="cd00564">
    <property type="entry name" value="TMP_TenI"/>
    <property type="match status" value="1"/>
</dbReference>
<proteinExistence type="predicted"/>
<keyword evidence="5" id="KW-1185">Reference proteome</keyword>
<dbReference type="Gene3D" id="3.20.20.70">
    <property type="entry name" value="Aldolase class I"/>
    <property type="match status" value="1"/>
</dbReference>
<organism evidence="4 5">
    <name type="scientific">Flavobacterium cellulosilyticum</name>
    <dbReference type="NCBI Taxonomy" id="2541731"/>
    <lineage>
        <taxon>Bacteria</taxon>
        <taxon>Pseudomonadati</taxon>
        <taxon>Bacteroidota</taxon>
        <taxon>Flavobacteriia</taxon>
        <taxon>Flavobacteriales</taxon>
        <taxon>Flavobacteriaceae</taxon>
        <taxon>Flavobacterium</taxon>
    </lineage>
</organism>
<protein>
    <submittedName>
        <fullName evidence="4">Thiamine phosphate synthase</fullName>
    </submittedName>
</protein>
<evidence type="ECO:0000313" key="5">
    <source>
        <dbReference type="Proteomes" id="UP000295479"/>
    </source>
</evidence>
<keyword evidence="2" id="KW-0784">Thiamine biosynthesis</keyword>
<evidence type="ECO:0000313" key="4">
    <source>
        <dbReference type="EMBL" id="TDD96622.1"/>
    </source>
</evidence>
<dbReference type="InterPro" id="IPR022998">
    <property type="entry name" value="ThiamineP_synth_TenI"/>
</dbReference>
<dbReference type="InterPro" id="IPR036206">
    <property type="entry name" value="ThiamineP_synth_sf"/>
</dbReference>
<gene>
    <name evidence="4" type="ORF">E0F76_11495</name>
</gene>
<sequence>MIVITNPTAIVNEIDTIHALFENGLELLHIRKPDFTVAEMVAFVNSIGLDFRYKLVLHSHPQLADELGVSRLHFTEKSREIINLETLYFYNQKGFRLSTSTHSIEDFNKLNAIFEYAFLSPVFPSISKVGHQSNIDLFEAIKYRTNFATQLVGLGGISPKNSKTTIAQGFDKVAVLGAIWNNANPIENFKLCQ</sequence>
<feature type="domain" description="Thiamine phosphate synthase/TenI" evidence="3">
    <location>
        <begin position="3"/>
        <end position="179"/>
    </location>
</feature>
<reference evidence="4 5" key="1">
    <citation type="submission" date="2019-03" db="EMBL/GenBank/DDBJ databases">
        <title>Flavobacterium AR-3-4 sp. nov. isolated from arctic soil.</title>
        <authorList>
            <person name="Chaudhary D.K."/>
        </authorList>
    </citation>
    <scope>NUCLEOTIDE SEQUENCE [LARGE SCALE GENOMIC DNA]</scope>
    <source>
        <strain evidence="4 5">AR-3-4</strain>
    </source>
</reference>
<dbReference type="Pfam" id="PF02581">
    <property type="entry name" value="TMP-TENI"/>
    <property type="match status" value="1"/>
</dbReference>
<dbReference type="GO" id="GO:0004789">
    <property type="term" value="F:thiamine-phosphate diphosphorylase activity"/>
    <property type="evidence" value="ECO:0007669"/>
    <property type="project" value="TreeGrafter"/>
</dbReference>
<dbReference type="SUPFAM" id="SSF51391">
    <property type="entry name" value="Thiamin phosphate synthase"/>
    <property type="match status" value="1"/>
</dbReference>
<evidence type="ECO:0000256" key="1">
    <source>
        <dbReference type="ARBA" id="ARBA00004948"/>
    </source>
</evidence>
<comment type="pathway">
    <text evidence="1">Cofactor biosynthesis; thiamine diphosphate biosynthesis.</text>
</comment>
<dbReference type="PANTHER" id="PTHR20857">
    <property type="entry name" value="THIAMINE-PHOSPHATE PYROPHOSPHORYLASE"/>
    <property type="match status" value="1"/>
</dbReference>
<dbReference type="RefSeq" id="WP_132005877.1">
    <property type="nucleotide sequence ID" value="NZ_SMFK01000006.1"/>
</dbReference>
<name>A0A4R5CH62_9FLAO</name>
<accession>A0A4R5CH62</accession>
<evidence type="ECO:0000256" key="2">
    <source>
        <dbReference type="ARBA" id="ARBA00022977"/>
    </source>
</evidence>
<evidence type="ECO:0000259" key="3">
    <source>
        <dbReference type="Pfam" id="PF02581"/>
    </source>
</evidence>
<dbReference type="PANTHER" id="PTHR20857:SF15">
    <property type="entry name" value="THIAMINE-PHOSPHATE SYNTHASE"/>
    <property type="match status" value="1"/>
</dbReference>
<dbReference type="Proteomes" id="UP000295479">
    <property type="component" value="Unassembled WGS sequence"/>
</dbReference>
<dbReference type="InterPro" id="IPR013785">
    <property type="entry name" value="Aldolase_TIM"/>
</dbReference>